<accession>A0ABP6KPK2</accession>
<feature type="compositionally biased region" description="Low complexity" evidence="1">
    <location>
        <begin position="400"/>
        <end position="434"/>
    </location>
</feature>
<evidence type="ECO:0000313" key="2">
    <source>
        <dbReference type="EMBL" id="GAA3015392.1"/>
    </source>
</evidence>
<evidence type="ECO:0000313" key="3">
    <source>
        <dbReference type="Proteomes" id="UP001499930"/>
    </source>
</evidence>
<evidence type="ECO:0000256" key="1">
    <source>
        <dbReference type="SAM" id="MobiDB-lite"/>
    </source>
</evidence>
<dbReference type="Proteomes" id="UP001499930">
    <property type="component" value="Unassembled WGS sequence"/>
</dbReference>
<reference evidence="3" key="1">
    <citation type="journal article" date="2019" name="Int. J. Syst. Evol. Microbiol.">
        <title>The Global Catalogue of Microorganisms (GCM) 10K type strain sequencing project: providing services to taxonomists for standard genome sequencing and annotation.</title>
        <authorList>
            <consortium name="The Broad Institute Genomics Platform"/>
            <consortium name="The Broad Institute Genome Sequencing Center for Infectious Disease"/>
            <person name="Wu L."/>
            <person name="Ma J."/>
        </authorList>
    </citation>
    <scope>NUCLEOTIDE SEQUENCE [LARGE SCALE GENOMIC DNA]</scope>
    <source>
        <strain evidence="3">JCM 3106</strain>
    </source>
</reference>
<feature type="region of interest" description="Disordered" evidence="1">
    <location>
        <begin position="397"/>
        <end position="446"/>
    </location>
</feature>
<feature type="compositionally biased region" description="Gly residues" evidence="1">
    <location>
        <begin position="435"/>
        <end position="445"/>
    </location>
</feature>
<proteinExistence type="predicted"/>
<sequence>MSDLLTLSEGAVLTHLVTRAELASGVLPASDDLRLWARLADGDGVPLARGGRVRTSIDTGEPALTGPDGWLDGVEPGQVVALRLRGGALEVSVAGLEDVPAERAMRVVQAFGEQALDALRAFAEGLEPSPGVPVDVVVLELLMKAPETFADPLPPLAPLLRNASLELRDGRVGIVGAPWDVASVADLAPLDIIRLALVRSALRTYGEGADLSKAVTYLSRSQKVLARIADEVEREPLAPAVAEALPRTEPAALLLVARSAEGEGRSFEAAGLISEVLFLSPGLEPAERDAAEYAACRTDPGAPLPERAAHLFRQLLVYAYRPARRRLIEDLIGLSVRVAEPALADLALFENDVVGEFLAARGDWLREDEVSLLESWRRTPLRLWEVLDVSGDEITVAAVTGPGNDPSGSDPSGDDPSAGTGPSGSGTDAGDATGDAGGSAGGSAGGERVTLADELLAGQALPGDLMLTRLLDDGAGPHVFGHPFKVDPERRKEMLGLLTDPVDPYEVAAFFRRPRRAPGLPDGTGAP</sequence>
<gene>
    <name evidence="2" type="ORF">GCM10017559_43480</name>
</gene>
<comment type="caution">
    <text evidence="2">The sequence shown here is derived from an EMBL/GenBank/DDBJ whole genome shotgun (WGS) entry which is preliminary data.</text>
</comment>
<dbReference type="EMBL" id="BAAAWD010000012">
    <property type="protein sequence ID" value="GAA3015392.1"/>
    <property type="molecule type" value="Genomic_DNA"/>
</dbReference>
<dbReference type="RefSeq" id="WP_344898223.1">
    <property type="nucleotide sequence ID" value="NZ_BAAAWD010000012.1"/>
</dbReference>
<organism evidence="2 3">
    <name type="scientific">Streptosporangium longisporum</name>
    <dbReference type="NCBI Taxonomy" id="46187"/>
    <lineage>
        <taxon>Bacteria</taxon>
        <taxon>Bacillati</taxon>
        <taxon>Actinomycetota</taxon>
        <taxon>Actinomycetes</taxon>
        <taxon>Streptosporangiales</taxon>
        <taxon>Streptosporangiaceae</taxon>
        <taxon>Streptosporangium</taxon>
    </lineage>
</organism>
<keyword evidence="3" id="KW-1185">Reference proteome</keyword>
<protein>
    <submittedName>
        <fullName evidence="2">Uncharacterized protein</fullName>
    </submittedName>
</protein>
<name>A0ABP6KPK2_9ACTN</name>